<feature type="region of interest" description="Disordered" evidence="1">
    <location>
        <begin position="1"/>
        <end position="29"/>
    </location>
</feature>
<feature type="region of interest" description="Disordered" evidence="1">
    <location>
        <begin position="436"/>
        <end position="457"/>
    </location>
</feature>
<evidence type="ECO:0000313" key="3">
    <source>
        <dbReference type="Proteomes" id="UP000019484"/>
    </source>
</evidence>
<dbReference type="RefSeq" id="XP_007719204.1">
    <property type="nucleotide sequence ID" value="XM_007721014.1"/>
</dbReference>
<evidence type="ECO:0008006" key="4">
    <source>
        <dbReference type="Google" id="ProtNLM"/>
    </source>
</evidence>
<proteinExistence type="predicted"/>
<gene>
    <name evidence="2" type="ORF">A1O1_00093</name>
</gene>
<feature type="compositionally biased region" description="Basic and acidic residues" evidence="1">
    <location>
        <begin position="445"/>
        <end position="457"/>
    </location>
</feature>
<reference evidence="2 3" key="1">
    <citation type="submission" date="2013-03" db="EMBL/GenBank/DDBJ databases">
        <title>The Genome Sequence of Capronia coronata CBS 617.96.</title>
        <authorList>
            <consortium name="The Broad Institute Genomics Platform"/>
            <person name="Cuomo C."/>
            <person name="de Hoog S."/>
            <person name="Gorbushina A."/>
            <person name="Walker B."/>
            <person name="Young S.K."/>
            <person name="Zeng Q."/>
            <person name="Gargeya S."/>
            <person name="Fitzgerald M."/>
            <person name="Haas B."/>
            <person name="Abouelleil A."/>
            <person name="Allen A.W."/>
            <person name="Alvarado L."/>
            <person name="Arachchi H.M."/>
            <person name="Berlin A.M."/>
            <person name="Chapman S.B."/>
            <person name="Gainer-Dewar J."/>
            <person name="Goldberg J."/>
            <person name="Griggs A."/>
            <person name="Gujja S."/>
            <person name="Hansen M."/>
            <person name="Howarth C."/>
            <person name="Imamovic A."/>
            <person name="Ireland A."/>
            <person name="Larimer J."/>
            <person name="McCowan C."/>
            <person name="Murphy C."/>
            <person name="Pearson M."/>
            <person name="Poon T.W."/>
            <person name="Priest M."/>
            <person name="Roberts A."/>
            <person name="Saif S."/>
            <person name="Shea T."/>
            <person name="Sisk P."/>
            <person name="Sykes S."/>
            <person name="Wortman J."/>
            <person name="Nusbaum C."/>
            <person name="Birren B."/>
        </authorList>
    </citation>
    <scope>NUCLEOTIDE SEQUENCE [LARGE SCALE GENOMIC DNA]</scope>
    <source>
        <strain evidence="2 3">CBS 617.96</strain>
    </source>
</reference>
<protein>
    <recommendedName>
        <fullName evidence="4">Transcription factor domain-containing protein</fullName>
    </recommendedName>
</protein>
<sequence>MSHRLYDPTSGKKKITTPRQNKPEFVSGKIGRDGVDGLPQLPIDDPLNPELRVLFHHFFNSVFDRLAGIFRGPLLEPGYKNRMLGVALSNQAYCMGLITQAQTDTAISKGTFAETRESLDLYTRLISIFRNQLAASTANGPPNPMHIELALLVLCILLSYNVTRGKYSELNMNWTAMRHLVNLRGGVHNLTMALAYVVHVDRLCATMLGARPTYVSPSPRLHQLNRPSSITYSSGFVRLETFQSHLVGSPVLEHCLSTCELLSLHQAFHEAPSSEHRAGPPLPSSPEYLYYLRDRVDEDFAILYSEMLHQNTPAKCILLATRIAEYPVTWANYVPSITMDLCTELCAMLRNEDLFECWSGALDVLSWILFVLLTSPWPFEGRDWALSCLQGIIGAKYGAAQWPSNWWEDELASVKAFAWSDAKYSVKFAQVCKELETGTQSQSVPEEKPKTEPKSDQ</sequence>
<evidence type="ECO:0000313" key="2">
    <source>
        <dbReference type="EMBL" id="EXJ94975.1"/>
    </source>
</evidence>
<dbReference type="AlphaFoldDB" id="W9YZ73"/>
<dbReference type="Proteomes" id="UP000019484">
    <property type="component" value="Unassembled WGS sequence"/>
</dbReference>
<comment type="caution">
    <text evidence="2">The sequence shown here is derived from an EMBL/GenBank/DDBJ whole genome shotgun (WGS) entry which is preliminary data.</text>
</comment>
<dbReference type="OrthoDB" id="4147603at2759"/>
<evidence type="ECO:0000256" key="1">
    <source>
        <dbReference type="SAM" id="MobiDB-lite"/>
    </source>
</evidence>
<dbReference type="GeneID" id="19155003"/>
<name>W9YZ73_9EURO</name>
<dbReference type="HOGENOM" id="CLU_571068_0_0_1"/>
<organism evidence="2 3">
    <name type="scientific">Capronia coronata CBS 617.96</name>
    <dbReference type="NCBI Taxonomy" id="1182541"/>
    <lineage>
        <taxon>Eukaryota</taxon>
        <taxon>Fungi</taxon>
        <taxon>Dikarya</taxon>
        <taxon>Ascomycota</taxon>
        <taxon>Pezizomycotina</taxon>
        <taxon>Eurotiomycetes</taxon>
        <taxon>Chaetothyriomycetidae</taxon>
        <taxon>Chaetothyriales</taxon>
        <taxon>Herpotrichiellaceae</taxon>
        <taxon>Capronia</taxon>
    </lineage>
</organism>
<accession>W9YZ73</accession>
<dbReference type="EMBL" id="AMWN01000001">
    <property type="protein sequence ID" value="EXJ94975.1"/>
    <property type="molecule type" value="Genomic_DNA"/>
</dbReference>
<keyword evidence="3" id="KW-1185">Reference proteome</keyword>